<feature type="non-terminal residue" evidence="9">
    <location>
        <position position="1"/>
    </location>
</feature>
<comment type="subcellular location">
    <subcellularLocation>
        <location evidence="1">Cell membrane</location>
        <topology evidence="1">Multi-pass membrane protein</topology>
    </subcellularLocation>
</comment>
<feature type="transmembrane region" description="Helical" evidence="8">
    <location>
        <begin position="307"/>
        <end position="326"/>
    </location>
</feature>
<dbReference type="SUPFAM" id="SSF103473">
    <property type="entry name" value="MFS general substrate transporter"/>
    <property type="match status" value="1"/>
</dbReference>
<feature type="transmembrane region" description="Helical" evidence="8">
    <location>
        <begin position="363"/>
        <end position="381"/>
    </location>
</feature>
<feature type="compositionally biased region" description="Basic and acidic residues" evidence="7">
    <location>
        <begin position="177"/>
        <end position="190"/>
    </location>
</feature>
<reference evidence="9 10" key="1">
    <citation type="journal article" date="2018" name="PLoS ONE">
        <title>The draft genome of Kipferlia bialata reveals reductive genome evolution in fornicate parasites.</title>
        <authorList>
            <person name="Tanifuji G."/>
            <person name="Takabayashi S."/>
            <person name="Kume K."/>
            <person name="Takagi M."/>
            <person name="Nakayama T."/>
            <person name="Kamikawa R."/>
            <person name="Inagaki Y."/>
            <person name="Hashimoto T."/>
        </authorList>
    </citation>
    <scope>NUCLEOTIDE SEQUENCE [LARGE SCALE GENOMIC DNA]</scope>
    <source>
        <strain evidence="9">NY0173</strain>
    </source>
</reference>
<protein>
    <submittedName>
        <fullName evidence="9">Major facilitator superfamily protein</fullName>
    </submittedName>
</protein>
<proteinExistence type="predicted"/>
<sequence>SGIAVIATAIVAPAILKRWRGHERAVLYGAILALTIIGTLPVLFTNFWPLLVFRFLIGVPIGFLFPSVTGLIAAEFEPEDRARVLGWSSLSLSGQAFLYTLISGYLGRYSYRLVFLLTLTTVPVVLFSMYTGLSVRQGDTMEAEGEGEVDLEAAVDAVPTLSHHSEGSTDTCSYQGGEKDAEGKRETEADRVVAEGEKVDADEPVPPFPLLRALRETTLFLMTQGTWFIYIVCVALHLDLDMGIDDSFIAGVAISCNTLGQMLGATFTAAVQRKYPSYGGPFYFVIQAVGLFLAATHTLSIVCTGGFLIGVGCGGLLPLLLGKASMFHESHRNTVGSMMMSFQNIGMMVFPLFSTLFSTNARTLAFGGVLAVGATLVWSGLEWRDAQGKGEREGLSETDLEVA</sequence>
<dbReference type="GO" id="GO:0005886">
    <property type="term" value="C:plasma membrane"/>
    <property type="evidence" value="ECO:0007669"/>
    <property type="project" value="UniProtKB-SubCell"/>
</dbReference>
<evidence type="ECO:0000256" key="5">
    <source>
        <dbReference type="ARBA" id="ARBA00022989"/>
    </source>
</evidence>
<dbReference type="AlphaFoldDB" id="A0A9K3D5K0"/>
<dbReference type="InterPro" id="IPR036259">
    <property type="entry name" value="MFS_trans_sf"/>
</dbReference>
<evidence type="ECO:0000313" key="10">
    <source>
        <dbReference type="Proteomes" id="UP000265618"/>
    </source>
</evidence>
<dbReference type="Gene3D" id="1.20.1250.20">
    <property type="entry name" value="MFS general substrate transporter like domains"/>
    <property type="match status" value="1"/>
</dbReference>
<keyword evidence="10" id="KW-1185">Reference proteome</keyword>
<evidence type="ECO:0000256" key="7">
    <source>
        <dbReference type="SAM" id="MobiDB-lite"/>
    </source>
</evidence>
<organism evidence="9 10">
    <name type="scientific">Kipferlia bialata</name>
    <dbReference type="NCBI Taxonomy" id="797122"/>
    <lineage>
        <taxon>Eukaryota</taxon>
        <taxon>Metamonada</taxon>
        <taxon>Carpediemonas-like organisms</taxon>
        <taxon>Kipferlia</taxon>
    </lineage>
</organism>
<feature type="transmembrane region" description="Helical" evidence="8">
    <location>
        <begin position="25"/>
        <end position="44"/>
    </location>
</feature>
<feature type="transmembrane region" description="Helical" evidence="8">
    <location>
        <begin position="84"/>
        <end position="107"/>
    </location>
</feature>
<comment type="caution">
    <text evidence="9">The sequence shown here is derived from an EMBL/GenBank/DDBJ whole genome shotgun (WGS) entry which is preliminary data.</text>
</comment>
<evidence type="ECO:0000256" key="2">
    <source>
        <dbReference type="ARBA" id="ARBA00022448"/>
    </source>
</evidence>
<feature type="transmembrane region" description="Helical" evidence="8">
    <location>
        <begin position="338"/>
        <end position="357"/>
    </location>
</feature>
<dbReference type="Proteomes" id="UP000265618">
    <property type="component" value="Unassembled WGS sequence"/>
</dbReference>
<gene>
    <name evidence="9" type="ORF">KIPB_011386</name>
</gene>
<keyword evidence="6 8" id="KW-0472">Membrane</keyword>
<keyword evidence="4 8" id="KW-0812">Transmembrane</keyword>
<dbReference type="PANTHER" id="PTHR23517">
    <property type="entry name" value="RESISTANCE PROTEIN MDTM, PUTATIVE-RELATED-RELATED"/>
    <property type="match status" value="1"/>
</dbReference>
<evidence type="ECO:0000256" key="1">
    <source>
        <dbReference type="ARBA" id="ARBA00004651"/>
    </source>
</evidence>
<keyword evidence="5 8" id="KW-1133">Transmembrane helix</keyword>
<evidence type="ECO:0000256" key="3">
    <source>
        <dbReference type="ARBA" id="ARBA00022475"/>
    </source>
</evidence>
<keyword evidence="2" id="KW-0813">Transport</keyword>
<keyword evidence="3" id="KW-1003">Cell membrane</keyword>
<dbReference type="InterPro" id="IPR011701">
    <property type="entry name" value="MFS"/>
</dbReference>
<accession>A0A9K3D5K0</accession>
<evidence type="ECO:0000256" key="4">
    <source>
        <dbReference type="ARBA" id="ARBA00022692"/>
    </source>
</evidence>
<evidence type="ECO:0000256" key="6">
    <source>
        <dbReference type="ARBA" id="ARBA00023136"/>
    </source>
</evidence>
<dbReference type="Pfam" id="PF07690">
    <property type="entry name" value="MFS_1"/>
    <property type="match status" value="2"/>
</dbReference>
<feature type="transmembrane region" description="Helical" evidence="8">
    <location>
        <begin position="113"/>
        <end position="133"/>
    </location>
</feature>
<feature type="region of interest" description="Disordered" evidence="7">
    <location>
        <begin position="160"/>
        <end position="190"/>
    </location>
</feature>
<feature type="transmembrane region" description="Helical" evidence="8">
    <location>
        <begin position="50"/>
        <end position="72"/>
    </location>
</feature>
<feature type="transmembrane region" description="Helical" evidence="8">
    <location>
        <begin position="219"/>
        <end position="238"/>
    </location>
</feature>
<name>A0A9K3D5K0_9EUKA</name>
<dbReference type="GO" id="GO:0022857">
    <property type="term" value="F:transmembrane transporter activity"/>
    <property type="evidence" value="ECO:0007669"/>
    <property type="project" value="InterPro"/>
</dbReference>
<dbReference type="InterPro" id="IPR050171">
    <property type="entry name" value="MFS_Transporters"/>
</dbReference>
<evidence type="ECO:0000256" key="8">
    <source>
        <dbReference type="SAM" id="Phobius"/>
    </source>
</evidence>
<feature type="transmembrane region" description="Helical" evidence="8">
    <location>
        <begin position="282"/>
        <end position="301"/>
    </location>
</feature>
<dbReference type="EMBL" id="BDIP01004610">
    <property type="protein sequence ID" value="GIQ89012.1"/>
    <property type="molecule type" value="Genomic_DNA"/>
</dbReference>
<feature type="transmembrane region" description="Helical" evidence="8">
    <location>
        <begin position="250"/>
        <end position="270"/>
    </location>
</feature>
<evidence type="ECO:0000313" key="9">
    <source>
        <dbReference type="EMBL" id="GIQ89012.1"/>
    </source>
</evidence>